<name>A0A6B0Y7A2_9RHOB</name>
<protein>
    <submittedName>
        <fullName evidence="1">Uncharacterized protein</fullName>
    </submittedName>
</protein>
<organism evidence="1">
    <name type="scientific">Boseongicola sp. SB0664_bin_43</name>
    <dbReference type="NCBI Taxonomy" id="2604844"/>
    <lineage>
        <taxon>Bacteria</taxon>
        <taxon>Pseudomonadati</taxon>
        <taxon>Pseudomonadota</taxon>
        <taxon>Alphaproteobacteria</taxon>
        <taxon>Rhodobacterales</taxon>
        <taxon>Paracoccaceae</taxon>
        <taxon>Boseongicola</taxon>
    </lineage>
</organism>
<evidence type="ECO:0000313" key="1">
    <source>
        <dbReference type="EMBL" id="MXY35006.1"/>
    </source>
</evidence>
<sequence length="104" mass="11313">MTISRLARIVAGFGMVLLGSVHAGMAEKIVANCTGMVDFDIYTIDTEEPVQDVALVGTSKVTIDDEFIILTGDFGEYKFDLNRGTLYRDGSDTGIYCTYSRKAG</sequence>
<comment type="caution">
    <text evidence="1">The sequence shown here is derived from an EMBL/GenBank/DDBJ whole genome shotgun (WGS) entry which is preliminary data.</text>
</comment>
<dbReference type="EMBL" id="VXRY01000544">
    <property type="protein sequence ID" value="MXY35006.1"/>
    <property type="molecule type" value="Genomic_DNA"/>
</dbReference>
<accession>A0A6B0Y7A2</accession>
<proteinExistence type="predicted"/>
<reference evidence="1" key="1">
    <citation type="submission" date="2019-09" db="EMBL/GenBank/DDBJ databases">
        <title>Characterisation of the sponge microbiome using genome-centric metagenomics.</title>
        <authorList>
            <person name="Engelberts J.P."/>
            <person name="Robbins S.J."/>
            <person name="De Goeij J.M."/>
            <person name="Aranda M."/>
            <person name="Bell S.C."/>
            <person name="Webster N.S."/>
        </authorList>
    </citation>
    <scope>NUCLEOTIDE SEQUENCE</scope>
    <source>
        <strain evidence="1">SB0664_bin_43</strain>
    </source>
</reference>
<gene>
    <name evidence="1" type="ORF">F4Y60_13175</name>
</gene>
<dbReference type="AlphaFoldDB" id="A0A6B0Y7A2"/>